<dbReference type="PANTHER" id="PTHR34075">
    <property type="entry name" value="BLR3430 PROTEIN"/>
    <property type="match status" value="1"/>
</dbReference>
<dbReference type="Pfam" id="PF01796">
    <property type="entry name" value="OB_ChsH2_C"/>
    <property type="match status" value="1"/>
</dbReference>
<dbReference type="EMBL" id="MSIF01000021">
    <property type="protein sequence ID" value="OLF06472.1"/>
    <property type="molecule type" value="Genomic_DNA"/>
</dbReference>
<dbReference type="InterPro" id="IPR012340">
    <property type="entry name" value="NA-bd_OB-fold"/>
</dbReference>
<keyword evidence="4" id="KW-0238">DNA-binding</keyword>
<proteinExistence type="predicted"/>
<evidence type="ECO:0000259" key="3">
    <source>
        <dbReference type="Pfam" id="PF13452"/>
    </source>
</evidence>
<dbReference type="InterPro" id="IPR022002">
    <property type="entry name" value="ChsH2_Znr"/>
</dbReference>
<dbReference type="Pfam" id="PF13452">
    <property type="entry name" value="FAS1_DH_region"/>
    <property type="match status" value="1"/>
</dbReference>
<reference evidence="4 5" key="1">
    <citation type="submission" date="2016-12" db="EMBL/GenBank/DDBJ databases">
        <title>The draft genome sequence of Actinophytocola xinjiangensis.</title>
        <authorList>
            <person name="Wang W."/>
            <person name="Yuan L."/>
        </authorList>
    </citation>
    <scope>NUCLEOTIDE SEQUENCE [LARGE SCALE GENOMIC DNA]</scope>
    <source>
        <strain evidence="4 5">CGMCC 4.4663</strain>
    </source>
</reference>
<dbReference type="InterPro" id="IPR029069">
    <property type="entry name" value="HotDog_dom_sf"/>
</dbReference>
<evidence type="ECO:0000313" key="4">
    <source>
        <dbReference type="EMBL" id="OLF06472.1"/>
    </source>
</evidence>
<dbReference type="PANTHER" id="PTHR34075:SF5">
    <property type="entry name" value="BLR3430 PROTEIN"/>
    <property type="match status" value="1"/>
</dbReference>
<dbReference type="GO" id="GO:0003677">
    <property type="term" value="F:DNA binding"/>
    <property type="evidence" value="ECO:0007669"/>
    <property type="project" value="UniProtKB-KW"/>
</dbReference>
<protein>
    <submittedName>
        <fullName evidence="4">DNA-binding protein</fullName>
    </submittedName>
</protein>
<dbReference type="SUPFAM" id="SSF50249">
    <property type="entry name" value="Nucleic acid-binding proteins"/>
    <property type="match status" value="1"/>
</dbReference>
<evidence type="ECO:0000259" key="1">
    <source>
        <dbReference type="Pfam" id="PF01796"/>
    </source>
</evidence>
<dbReference type="Gene3D" id="6.10.30.10">
    <property type="match status" value="1"/>
</dbReference>
<dbReference type="OrthoDB" id="4275032at2"/>
<accession>A0A7Z0WG58</accession>
<name>A0A7Z0WG58_9PSEU</name>
<dbReference type="InterPro" id="IPR002878">
    <property type="entry name" value="ChsH2_C"/>
</dbReference>
<organism evidence="4 5">
    <name type="scientific">Actinophytocola xinjiangensis</name>
    <dbReference type="NCBI Taxonomy" id="485602"/>
    <lineage>
        <taxon>Bacteria</taxon>
        <taxon>Bacillati</taxon>
        <taxon>Actinomycetota</taxon>
        <taxon>Actinomycetes</taxon>
        <taxon>Pseudonocardiales</taxon>
        <taxon>Pseudonocardiaceae</taxon>
    </lineage>
</organism>
<dbReference type="SUPFAM" id="SSF54637">
    <property type="entry name" value="Thioesterase/thiol ester dehydrase-isomerase"/>
    <property type="match status" value="1"/>
</dbReference>
<dbReference type="Gene3D" id="3.10.129.10">
    <property type="entry name" value="Hotdog Thioesterase"/>
    <property type="match status" value="1"/>
</dbReference>
<dbReference type="InterPro" id="IPR052513">
    <property type="entry name" value="Thioester_dehydratase-like"/>
</dbReference>
<dbReference type="AlphaFoldDB" id="A0A7Z0WG58"/>
<dbReference type="RefSeq" id="WP_075136652.1">
    <property type="nucleotide sequence ID" value="NZ_MSIF01000021.1"/>
</dbReference>
<comment type="caution">
    <text evidence="4">The sequence shown here is derived from an EMBL/GenBank/DDBJ whole genome shotgun (WGS) entry which is preliminary data.</text>
</comment>
<dbReference type="Pfam" id="PF12172">
    <property type="entry name" value="zf-ChsH2"/>
    <property type="match status" value="1"/>
</dbReference>
<feature type="domain" description="ChsH2 C-terminal OB-fold" evidence="1">
    <location>
        <begin position="209"/>
        <end position="271"/>
    </location>
</feature>
<evidence type="ECO:0000259" key="2">
    <source>
        <dbReference type="Pfam" id="PF12172"/>
    </source>
</evidence>
<evidence type="ECO:0000313" key="5">
    <source>
        <dbReference type="Proteomes" id="UP000185696"/>
    </source>
</evidence>
<gene>
    <name evidence="4" type="ORF">BLA60_31375</name>
</gene>
<feature type="domain" description="FAS1-like dehydratase" evidence="3">
    <location>
        <begin position="20"/>
        <end position="143"/>
    </location>
</feature>
<keyword evidence="5" id="KW-1185">Reference proteome</keyword>
<sequence length="286" mass="31134">MIEEAARELAARGESARRVARDPVNLPMIRNWTEAIGDDNPTYEHYAPPAMAQVWTMPGLAGQRPADDPLGAMVAVLDEAGYTSVVATDSEQTYHRYLSPGETVEVSSRLDGVTGPKRTALGEGWFVTTRSTWYVGDEPVAEMMFRVLKFRPSGVAGTAIRPAVSSDTEFFWAGTALGELRIQRCGGCGRLRHPPGPMCPSCRQTRPGYVVAAGEGTVYSYVVHHHPPVPGRAAPFVVALVELTEGVRMLAELVGVPPSEVHIGLEVRVGFSRVDGELTLPVWRRR</sequence>
<dbReference type="InterPro" id="IPR039569">
    <property type="entry name" value="FAS1-like_DH_region"/>
</dbReference>
<feature type="domain" description="ChsH2 rubredoxin-like zinc ribbon" evidence="2">
    <location>
        <begin position="172"/>
        <end position="203"/>
    </location>
</feature>
<dbReference type="Proteomes" id="UP000185696">
    <property type="component" value="Unassembled WGS sequence"/>
</dbReference>